<keyword evidence="1" id="KW-0812">Transmembrane</keyword>
<reference evidence="2" key="1">
    <citation type="journal article" date="2021" name="Front. Microbiol.">
        <title>Comprehensive Comparative Genomics and Phenotyping of Methylobacterium Species.</title>
        <authorList>
            <person name="Alessa O."/>
            <person name="Ogura Y."/>
            <person name="Fujitani Y."/>
            <person name="Takami H."/>
            <person name="Hayashi T."/>
            <person name="Sahin N."/>
            <person name="Tani A."/>
        </authorList>
    </citation>
    <scope>NUCLEOTIDE SEQUENCE</scope>
    <source>
        <strain evidence="2">DSM 23632</strain>
    </source>
</reference>
<evidence type="ECO:0000313" key="2">
    <source>
        <dbReference type="EMBL" id="GJE62505.1"/>
    </source>
</evidence>
<organism evidence="2 3">
    <name type="scientific">Methylobacterium trifolii</name>
    <dbReference type="NCBI Taxonomy" id="1003092"/>
    <lineage>
        <taxon>Bacteria</taxon>
        <taxon>Pseudomonadati</taxon>
        <taxon>Pseudomonadota</taxon>
        <taxon>Alphaproteobacteria</taxon>
        <taxon>Hyphomicrobiales</taxon>
        <taxon>Methylobacteriaceae</taxon>
        <taxon>Methylobacterium</taxon>
    </lineage>
</organism>
<gene>
    <name evidence="2" type="ORF">MPOCJGCO_4638</name>
</gene>
<keyword evidence="3" id="KW-1185">Reference proteome</keyword>
<keyword evidence="1" id="KW-1133">Transmembrane helix</keyword>
<evidence type="ECO:0000256" key="1">
    <source>
        <dbReference type="SAM" id="Phobius"/>
    </source>
</evidence>
<comment type="caution">
    <text evidence="2">The sequence shown here is derived from an EMBL/GenBank/DDBJ whole genome shotgun (WGS) entry which is preliminary data.</text>
</comment>
<feature type="transmembrane region" description="Helical" evidence="1">
    <location>
        <begin position="20"/>
        <end position="45"/>
    </location>
</feature>
<dbReference type="Proteomes" id="UP001055057">
    <property type="component" value="Unassembled WGS sequence"/>
</dbReference>
<sequence>MNRTDSRTDTWPAAPRPLTAAVMLSLVVVGLAMTLPFIVVGVALWGLGAARRAWSGAFSAASGPAAPRSGQALLGRWL</sequence>
<reference evidence="2" key="2">
    <citation type="submission" date="2021-08" db="EMBL/GenBank/DDBJ databases">
        <authorList>
            <person name="Tani A."/>
            <person name="Ola A."/>
            <person name="Ogura Y."/>
            <person name="Katsura K."/>
            <person name="Hayashi T."/>
        </authorList>
    </citation>
    <scope>NUCLEOTIDE SEQUENCE</scope>
    <source>
        <strain evidence="2">DSM 23632</strain>
    </source>
</reference>
<evidence type="ECO:0000313" key="3">
    <source>
        <dbReference type="Proteomes" id="UP001055057"/>
    </source>
</evidence>
<accession>A0ABQ4U8L8</accession>
<name>A0ABQ4U8L8_9HYPH</name>
<dbReference type="EMBL" id="BPRB01000334">
    <property type="protein sequence ID" value="GJE62505.1"/>
    <property type="molecule type" value="Genomic_DNA"/>
</dbReference>
<protein>
    <submittedName>
        <fullName evidence="2">Uncharacterized protein</fullName>
    </submittedName>
</protein>
<proteinExistence type="predicted"/>
<keyword evidence="1" id="KW-0472">Membrane</keyword>